<dbReference type="SFLD" id="SFLDS00003">
    <property type="entry name" value="Haloacid_Dehalogenase"/>
    <property type="match status" value="1"/>
</dbReference>
<name>A0A1H9S7L9_9LACT</name>
<dbReference type="NCBIfam" id="TIGR01549">
    <property type="entry name" value="HAD-SF-IA-v1"/>
    <property type="match status" value="1"/>
</dbReference>
<protein>
    <submittedName>
        <fullName evidence="1">2-haloacid dehalogenase</fullName>
    </submittedName>
</protein>
<dbReference type="InterPro" id="IPR006439">
    <property type="entry name" value="HAD-SF_hydro_IA"/>
</dbReference>
<dbReference type="InterPro" id="IPR036412">
    <property type="entry name" value="HAD-like_sf"/>
</dbReference>
<dbReference type="CDD" id="cd04305">
    <property type="entry name" value="HAD_Neu5Ac-Pase_like"/>
    <property type="match status" value="1"/>
</dbReference>
<dbReference type="InterPro" id="IPR023214">
    <property type="entry name" value="HAD_sf"/>
</dbReference>
<dbReference type="RefSeq" id="WP_092651622.1">
    <property type="nucleotide sequence ID" value="NZ_FOHA01000006.1"/>
</dbReference>
<dbReference type="InterPro" id="IPR052550">
    <property type="entry name" value="Pyrimidine_5'-ntase_YjjG"/>
</dbReference>
<dbReference type="PANTHER" id="PTHR47478">
    <property type="match status" value="1"/>
</dbReference>
<dbReference type="SFLD" id="SFLDG01129">
    <property type="entry name" value="C1.5:_HAD__Beta-PGM__Phosphata"/>
    <property type="match status" value="1"/>
</dbReference>
<dbReference type="InterPro" id="IPR011951">
    <property type="entry name" value="HAD-SF_hydro_IA_YjjG/PynA"/>
</dbReference>
<dbReference type="Gene3D" id="3.40.50.1000">
    <property type="entry name" value="HAD superfamily/HAD-like"/>
    <property type="match status" value="1"/>
</dbReference>
<keyword evidence="2" id="KW-1185">Reference proteome</keyword>
<dbReference type="NCBIfam" id="TIGR02254">
    <property type="entry name" value="YjjG_YfnB"/>
    <property type="match status" value="1"/>
</dbReference>
<dbReference type="EMBL" id="FOHA01000006">
    <property type="protein sequence ID" value="SER80625.1"/>
    <property type="molecule type" value="Genomic_DNA"/>
</dbReference>
<dbReference type="Gene3D" id="1.10.150.240">
    <property type="entry name" value="Putative phosphatase, domain 2"/>
    <property type="match status" value="1"/>
</dbReference>
<dbReference type="InterPro" id="IPR041492">
    <property type="entry name" value="HAD_2"/>
</dbReference>
<sequence length="234" mass="26796">MKTYQTLLFDIDDTLLDFQASEAFALQALFDAQQIPLTDDIKLQYQVINQGLWKAFEEEQISRSQVLNTRFSLLFEAYGQQVDGALFEKKYRTYLNQGHHLISGAFSLIQTLQQDYDLYVVTNGVSKTQYQRLTDAQLLPLFKDVFVSEDTGYQKPMKEYFDYVFNRIPHLVLDKTLIIGDSLTSDIQGGNLAGIDTCWFNPHSLANPTSFIPTIEIQQLSELLTLLKPDKTSI</sequence>
<dbReference type="SUPFAM" id="SSF56784">
    <property type="entry name" value="HAD-like"/>
    <property type="match status" value="1"/>
</dbReference>
<proteinExistence type="predicted"/>
<reference evidence="1 2" key="1">
    <citation type="submission" date="2016-10" db="EMBL/GenBank/DDBJ databases">
        <authorList>
            <person name="de Groot N.N."/>
        </authorList>
    </citation>
    <scope>NUCLEOTIDE SEQUENCE [LARGE SCALE GENOMIC DNA]</scope>
    <source>
        <strain evidence="1 2">DSM 13760</strain>
    </source>
</reference>
<evidence type="ECO:0000313" key="1">
    <source>
        <dbReference type="EMBL" id="SER80625.1"/>
    </source>
</evidence>
<dbReference type="GO" id="GO:0008253">
    <property type="term" value="F:5'-nucleotidase activity"/>
    <property type="evidence" value="ECO:0007669"/>
    <property type="project" value="InterPro"/>
</dbReference>
<dbReference type="PANTHER" id="PTHR47478:SF1">
    <property type="entry name" value="PYRIMIDINE 5'-NUCLEOTIDASE YJJG"/>
    <property type="match status" value="1"/>
</dbReference>
<accession>A0A1H9S7L9</accession>
<organism evidence="1 2">
    <name type="scientific">Isobaculum melis</name>
    <dbReference type="NCBI Taxonomy" id="142588"/>
    <lineage>
        <taxon>Bacteria</taxon>
        <taxon>Bacillati</taxon>
        <taxon>Bacillota</taxon>
        <taxon>Bacilli</taxon>
        <taxon>Lactobacillales</taxon>
        <taxon>Carnobacteriaceae</taxon>
        <taxon>Isobaculum</taxon>
    </lineage>
</organism>
<dbReference type="Pfam" id="PF13419">
    <property type="entry name" value="HAD_2"/>
    <property type="match status" value="1"/>
</dbReference>
<evidence type="ECO:0000313" key="2">
    <source>
        <dbReference type="Proteomes" id="UP000198948"/>
    </source>
</evidence>
<dbReference type="OrthoDB" id="9802350at2"/>
<dbReference type="InterPro" id="IPR023198">
    <property type="entry name" value="PGP-like_dom2"/>
</dbReference>
<dbReference type="AlphaFoldDB" id="A0A1H9S7L9"/>
<gene>
    <name evidence="1" type="ORF">SAMN04488559_106116</name>
</gene>
<dbReference type="Proteomes" id="UP000198948">
    <property type="component" value="Unassembled WGS sequence"/>
</dbReference>
<dbReference type="STRING" id="142588.SAMN04488559_106116"/>